<evidence type="ECO:0000256" key="1">
    <source>
        <dbReference type="ARBA" id="ARBA00023027"/>
    </source>
</evidence>
<dbReference type="GO" id="GO:0006072">
    <property type="term" value="P:glycerol-3-phosphate metabolic process"/>
    <property type="evidence" value="ECO:0007669"/>
    <property type="project" value="TreeGrafter"/>
</dbReference>
<keyword evidence="1" id="KW-0520">NAD</keyword>
<name>A0A6A4KEC0_9ERIC</name>
<organism evidence="2">
    <name type="scientific">Rhododendron williamsianum</name>
    <dbReference type="NCBI Taxonomy" id="262921"/>
    <lineage>
        <taxon>Eukaryota</taxon>
        <taxon>Viridiplantae</taxon>
        <taxon>Streptophyta</taxon>
        <taxon>Embryophyta</taxon>
        <taxon>Tracheophyta</taxon>
        <taxon>Spermatophyta</taxon>
        <taxon>Magnoliopsida</taxon>
        <taxon>eudicotyledons</taxon>
        <taxon>Gunneridae</taxon>
        <taxon>Pentapetalae</taxon>
        <taxon>asterids</taxon>
        <taxon>Ericales</taxon>
        <taxon>Ericaceae</taxon>
        <taxon>Ericoideae</taxon>
        <taxon>Rhodoreae</taxon>
        <taxon>Rhododendron</taxon>
    </lineage>
</organism>
<comment type="caution">
    <text evidence="2">The sequence shown here is derived from an EMBL/GenBank/DDBJ whole genome shotgun (WGS) entry which is preliminary data.</text>
</comment>
<protein>
    <submittedName>
        <fullName evidence="2">Uncharacterized protein</fullName>
    </submittedName>
</protein>
<dbReference type="AlphaFoldDB" id="A0A6A4KEC0"/>
<evidence type="ECO:0000313" key="2">
    <source>
        <dbReference type="EMBL" id="KAE9444965.1"/>
    </source>
</evidence>
<dbReference type="GO" id="GO:0005829">
    <property type="term" value="C:cytosol"/>
    <property type="evidence" value="ECO:0007669"/>
    <property type="project" value="TreeGrafter"/>
</dbReference>
<dbReference type="EMBL" id="QEFC01004784">
    <property type="protein sequence ID" value="KAE9444965.1"/>
    <property type="molecule type" value="Genomic_DNA"/>
</dbReference>
<sequence>MELTTTLSYSVIAADSRAMNVSSIHMFGGILRWALQLGINCCVLMRANIANEILQMHIEVEKFSEATVGYRENKEIAEKWVRLFSTPYFMVLTGEEIGNICADACSEWREKSFDELEAEMLQGQKLQDTAPSPPIVQGHKLVAIEHLAVSLEDTRGASS</sequence>
<reference evidence="2" key="1">
    <citation type="journal article" date="2019" name="Genome Biol. Evol.">
        <title>The Rhododendron genome and chromosomal organization provide insight into shared whole-genome duplications across the heath family (Ericaceae).</title>
        <authorList>
            <person name="Soza V.L."/>
            <person name="Lindsley D."/>
            <person name="Waalkes A."/>
            <person name="Ramage E."/>
            <person name="Patwardhan R.P."/>
            <person name="Burton J.N."/>
            <person name="Adey A."/>
            <person name="Kumar A."/>
            <person name="Qiu R."/>
            <person name="Shendure J."/>
            <person name="Hall B."/>
        </authorList>
    </citation>
    <scope>NUCLEOTIDE SEQUENCE</scope>
    <source>
        <strain evidence="2">RSF 1966-606</strain>
    </source>
</reference>
<dbReference type="Gene3D" id="3.40.50.720">
    <property type="entry name" value="NAD(P)-binding Rossmann-like Domain"/>
    <property type="match status" value="1"/>
</dbReference>
<proteinExistence type="predicted"/>
<dbReference type="OrthoDB" id="504756at2759"/>
<accession>A0A6A4KEC0</accession>
<dbReference type="GO" id="GO:0047952">
    <property type="term" value="F:glycerol-3-phosphate dehydrogenase [NAD(P)+] activity"/>
    <property type="evidence" value="ECO:0007669"/>
    <property type="project" value="TreeGrafter"/>
</dbReference>
<dbReference type="PANTHER" id="PTHR11728:SF8">
    <property type="entry name" value="GLYCEROL-3-PHOSPHATE DEHYDROGENASE [NAD(+)]-RELATED"/>
    <property type="match status" value="1"/>
</dbReference>
<dbReference type="PANTHER" id="PTHR11728">
    <property type="entry name" value="GLYCEROL-3-PHOSPHATE DEHYDROGENASE"/>
    <property type="match status" value="1"/>
</dbReference>
<feature type="non-terminal residue" evidence="2">
    <location>
        <position position="1"/>
    </location>
</feature>
<gene>
    <name evidence="2" type="ORF">C3L33_23137</name>
</gene>